<dbReference type="InterPro" id="IPR039315">
    <property type="entry name" value="CheW"/>
</dbReference>
<dbReference type="PROSITE" id="PS50851">
    <property type="entry name" value="CHEW"/>
    <property type="match status" value="1"/>
</dbReference>
<gene>
    <name evidence="2" type="ORF">C4K68_24340</name>
</gene>
<organism evidence="2 3">
    <name type="scientific">Proteobacteria bacterium 228</name>
    <dbReference type="NCBI Taxonomy" id="2083153"/>
    <lineage>
        <taxon>Bacteria</taxon>
        <taxon>Pseudomonadati</taxon>
        <taxon>Pseudomonadota</taxon>
    </lineage>
</organism>
<reference evidence="2 3" key="1">
    <citation type="submission" date="2018-02" db="EMBL/GenBank/DDBJ databases">
        <title>novel marine gammaproteobacteria from coastal saline agro ecosystem.</title>
        <authorList>
            <person name="Krishnan R."/>
            <person name="Ramesh Kumar N."/>
        </authorList>
    </citation>
    <scope>NUCLEOTIDE SEQUENCE [LARGE SCALE GENOMIC DNA]</scope>
    <source>
        <strain evidence="2 3">228</strain>
    </source>
</reference>
<accession>A0A2S5KIY3</accession>
<dbReference type="InterPro" id="IPR002545">
    <property type="entry name" value="CheW-lke_dom"/>
</dbReference>
<evidence type="ECO:0000313" key="3">
    <source>
        <dbReference type="Proteomes" id="UP000238196"/>
    </source>
</evidence>
<dbReference type="Gene3D" id="2.40.50.180">
    <property type="entry name" value="CheA-289, Domain 4"/>
    <property type="match status" value="1"/>
</dbReference>
<dbReference type="SMART" id="SM00260">
    <property type="entry name" value="CheW"/>
    <property type="match status" value="1"/>
</dbReference>
<dbReference type="Proteomes" id="UP000238196">
    <property type="component" value="Unassembled WGS sequence"/>
</dbReference>
<dbReference type="PANTHER" id="PTHR22617:SF41">
    <property type="entry name" value="CHEMOTAXIS SIGNAL TRANSDUCTION SYSTEM ADAPTOR PROTEIN CHEW"/>
    <property type="match status" value="1"/>
</dbReference>
<dbReference type="GO" id="GO:0005829">
    <property type="term" value="C:cytosol"/>
    <property type="evidence" value="ECO:0007669"/>
    <property type="project" value="TreeGrafter"/>
</dbReference>
<dbReference type="SUPFAM" id="SSF50341">
    <property type="entry name" value="CheW-like"/>
    <property type="match status" value="1"/>
</dbReference>
<protein>
    <submittedName>
        <fullName evidence="2">Chemotaxis protein CheW</fullName>
    </submittedName>
</protein>
<comment type="caution">
    <text evidence="2">The sequence shown here is derived from an EMBL/GenBank/DDBJ whole genome shotgun (WGS) entry which is preliminary data.</text>
</comment>
<evidence type="ECO:0000313" key="2">
    <source>
        <dbReference type="EMBL" id="PPC74730.1"/>
    </source>
</evidence>
<evidence type="ECO:0000259" key="1">
    <source>
        <dbReference type="PROSITE" id="PS50851"/>
    </source>
</evidence>
<dbReference type="Pfam" id="PF01584">
    <property type="entry name" value="CheW"/>
    <property type="match status" value="1"/>
</dbReference>
<dbReference type="GO" id="GO:0006935">
    <property type="term" value="P:chemotaxis"/>
    <property type="evidence" value="ECO:0007669"/>
    <property type="project" value="InterPro"/>
</dbReference>
<name>A0A2S5KIY3_9PROT</name>
<feature type="domain" description="CheW-like" evidence="1">
    <location>
        <begin position="10"/>
        <end position="154"/>
    </location>
</feature>
<dbReference type="EMBL" id="PRLP01000136">
    <property type="protein sequence ID" value="PPC74730.1"/>
    <property type="molecule type" value="Genomic_DNA"/>
</dbReference>
<dbReference type="PANTHER" id="PTHR22617">
    <property type="entry name" value="CHEMOTAXIS SENSOR HISTIDINE KINASE-RELATED"/>
    <property type="match status" value="1"/>
</dbReference>
<proteinExistence type="predicted"/>
<dbReference type="OrthoDB" id="5292973at2"/>
<dbReference type="GO" id="GO:0007165">
    <property type="term" value="P:signal transduction"/>
    <property type="evidence" value="ECO:0007669"/>
    <property type="project" value="InterPro"/>
</dbReference>
<sequence length="171" mass="19318">MIRQQEDDQQRQYLTFRVGDEMYAVATRYVREILEFDQITHVPMMPSLVRGVINLRGAVVPIIDLAERFGQGKIAVSVRTCIVIIEIIDDDETHLMGALVDAVSAVTEIEVTALRQAPAFGNRIRGEFIEDMARFDEHFITLLRMEQVLSVNELAALAGQHRSVSTTSSHY</sequence>
<dbReference type="AlphaFoldDB" id="A0A2S5KIY3"/>
<dbReference type="InterPro" id="IPR036061">
    <property type="entry name" value="CheW-like_dom_sf"/>
</dbReference>
<dbReference type="Gene3D" id="2.30.30.40">
    <property type="entry name" value="SH3 Domains"/>
    <property type="match status" value="1"/>
</dbReference>